<dbReference type="Proteomes" id="UP001283361">
    <property type="component" value="Unassembled WGS sequence"/>
</dbReference>
<reference evidence="1" key="1">
    <citation type="journal article" date="2023" name="G3 (Bethesda)">
        <title>A reference genome for the long-term kleptoplast-retaining sea slug Elysia crispata morphotype clarki.</title>
        <authorList>
            <person name="Eastman K.E."/>
            <person name="Pendleton A.L."/>
            <person name="Shaikh M.A."/>
            <person name="Suttiyut T."/>
            <person name="Ogas R."/>
            <person name="Tomko P."/>
            <person name="Gavelis G."/>
            <person name="Widhalm J.R."/>
            <person name="Wisecaver J.H."/>
        </authorList>
    </citation>
    <scope>NUCLEOTIDE SEQUENCE</scope>
    <source>
        <strain evidence="1">ECLA1</strain>
    </source>
</reference>
<gene>
    <name evidence="1" type="ORF">RRG08_032730</name>
</gene>
<accession>A0AAE0YV03</accession>
<proteinExistence type="predicted"/>
<dbReference type="AlphaFoldDB" id="A0AAE0YV03"/>
<evidence type="ECO:0000313" key="1">
    <source>
        <dbReference type="EMBL" id="KAK3757565.1"/>
    </source>
</evidence>
<protein>
    <submittedName>
        <fullName evidence="1">Uncharacterized protein</fullName>
    </submittedName>
</protein>
<evidence type="ECO:0000313" key="2">
    <source>
        <dbReference type="Proteomes" id="UP001283361"/>
    </source>
</evidence>
<comment type="caution">
    <text evidence="1">The sequence shown here is derived from an EMBL/GenBank/DDBJ whole genome shotgun (WGS) entry which is preliminary data.</text>
</comment>
<dbReference type="EMBL" id="JAWDGP010005359">
    <property type="protein sequence ID" value="KAK3757565.1"/>
    <property type="molecule type" value="Genomic_DNA"/>
</dbReference>
<organism evidence="1 2">
    <name type="scientific">Elysia crispata</name>
    <name type="common">lettuce slug</name>
    <dbReference type="NCBI Taxonomy" id="231223"/>
    <lineage>
        <taxon>Eukaryota</taxon>
        <taxon>Metazoa</taxon>
        <taxon>Spiralia</taxon>
        <taxon>Lophotrochozoa</taxon>
        <taxon>Mollusca</taxon>
        <taxon>Gastropoda</taxon>
        <taxon>Heterobranchia</taxon>
        <taxon>Euthyneura</taxon>
        <taxon>Panpulmonata</taxon>
        <taxon>Sacoglossa</taxon>
        <taxon>Placobranchoidea</taxon>
        <taxon>Plakobranchidae</taxon>
        <taxon>Elysia</taxon>
    </lineage>
</organism>
<sequence>MIQSNNKRRMTQTNIVWAVNRNQIDAEIPRKAEDRSHWSGLAKGVAYSFILNELWWGSCGHSSPPWSTPSRDTDMKYGQVSNVAASIGPLCWVPSLAHLEEGNHRGARL</sequence>
<name>A0AAE0YV03_9GAST</name>
<keyword evidence="2" id="KW-1185">Reference proteome</keyword>